<feature type="domain" description="SusD-like N-terminal" evidence="7">
    <location>
        <begin position="99"/>
        <end position="241"/>
    </location>
</feature>
<dbReference type="Pfam" id="PF14322">
    <property type="entry name" value="SusD-like_3"/>
    <property type="match status" value="1"/>
</dbReference>
<accession>A0ABP8B364</accession>
<keyword evidence="9" id="KW-1185">Reference proteome</keyword>
<dbReference type="EMBL" id="BAABBY010000001">
    <property type="protein sequence ID" value="GAA4196521.1"/>
    <property type="molecule type" value="Genomic_DNA"/>
</dbReference>
<evidence type="ECO:0000256" key="1">
    <source>
        <dbReference type="ARBA" id="ARBA00004442"/>
    </source>
</evidence>
<evidence type="ECO:0000313" key="8">
    <source>
        <dbReference type="EMBL" id="GAA4196521.1"/>
    </source>
</evidence>
<protein>
    <submittedName>
        <fullName evidence="8">RagB/SusD family nutrient uptake outer membrane protein</fullName>
    </submittedName>
</protein>
<keyword evidence="5" id="KW-0998">Cell outer membrane</keyword>
<dbReference type="InterPro" id="IPR011990">
    <property type="entry name" value="TPR-like_helical_dom_sf"/>
</dbReference>
<gene>
    <name evidence="8" type="ORF">GCM10022289_02400</name>
</gene>
<evidence type="ECO:0000256" key="4">
    <source>
        <dbReference type="ARBA" id="ARBA00023136"/>
    </source>
</evidence>
<dbReference type="CDD" id="cd08977">
    <property type="entry name" value="SusD"/>
    <property type="match status" value="1"/>
</dbReference>
<dbReference type="InterPro" id="IPR012944">
    <property type="entry name" value="SusD_RagB_dom"/>
</dbReference>
<name>A0ABP8B364_9SPHI</name>
<organism evidence="8 9">
    <name type="scientific">Pedobacter jeongneungensis</name>
    <dbReference type="NCBI Taxonomy" id="947309"/>
    <lineage>
        <taxon>Bacteria</taxon>
        <taxon>Pseudomonadati</taxon>
        <taxon>Bacteroidota</taxon>
        <taxon>Sphingobacteriia</taxon>
        <taxon>Sphingobacteriales</taxon>
        <taxon>Sphingobacteriaceae</taxon>
        <taxon>Pedobacter</taxon>
    </lineage>
</organism>
<comment type="subcellular location">
    <subcellularLocation>
        <location evidence="1">Cell outer membrane</location>
    </subcellularLocation>
</comment>
<comment type="similarity">
    <text evidence="2">Belongs to the SusD family.</text>
</comment>
<reference evidence="9" key="1">
    <citation type="journal article" date="2019" name="Int. J. Syst. Evol. Microbiol.">
        <title>The Global Catalogue of Microorganisms (GCM) 10K type strain sequencing project: providing services to taxonomists for standard genome sequencing and annotation.</title>
        <authorList>
            <consortium name="The Broad Institute Genomics Platform"/>
            <consortium name="The Broad Institute Genome Sequencing Center for Infectious Disease"/>
            <person name="Wu L."/>
            <person name="Ma J."/>
        </authorList>
    </citation>
    <scope>NUCLEOTIDE SEQUENCE [LARGE SCALE GENOMIC DNA]</scope>
    <source>
        <strain evidence="9">JCM 17626</strain>
    </source>
</reference>
<proteinExistence type="inferred from homology"/>
<evidence type="ECO:0000256" key="5">
    <source>
        <dbReference type="ARBA" id="ARBA00023237"/>
    </source>
</evidence>
<evidence type="ECO:0000259" key="6">
    <source>
        <dbReference type="Pfam" id="PF07980"/>
    </source>
</evidence>
<dbReference type="Gene3D" id="1.25.40.390">
    <property type="match status" value="1"/>
</dbReference>
<feature type="domain" description="RagB/SusD" evidence="6">
    <location>
        <begin position="333"/>
        <end position="530"/>
    </location>
</feature>
<evidence type="ECO:0000313" key="9">
    <source>
        <dbReference type="Proteomes" id="UP001501772"/>
    </source>
</evidence>
<comment type="caution">
    <text evidence="8">The sequence shown here is derived from an EMBL/GenBank/DDBJ whole genome shotgun (WGS) entry which is preliminary data.</text>
</comment>
<keyword evidence="4" id="KW-0472">Membrane</keyword>
<sequence>MDYNINLRKDIKMKINIKNIAAVLLLGGAIIGNSGCKKFLDETDPTNLSPNSFYTLPEHAEAGIAAVYSEIRFIGNGAGIFSNNWQMLDAPTGIQTTETAQNSDLNNLYSLIYDGSNLHINQNWNGFYKVIAQANLVLDKVPGISPMDAAQKKRILGEASFIRAWAYFYLVRLWGDVPLITKPITSPNDPNFAPSRTPQEQVYKQIVDDLVSAEAAGLPYMDGSGRVSTAAIKSELAKVYLTMAGQPLNKGAAYYRLAADKAKEVVDYAAANAGSLGLYTTYGAIHDAKNDNKLEHLFGIQYNDAAGAGNPLQSSYLPLHQPLVSKIDGIGTSIPTQSFYGSYEAGDLRAKNRDGYFFTDYYTDGFKLPLINRGKPYIFKHFDIIANGTLGVEGTSRSDLNIPQIRFAETLLIYAEAQNRADGAPNAAAYTAVNAIRKRAQLADLAGLSQTQFEEAVWRERWHELCYEGITWFDMVRLRKVYNEDTNGFDNFVGHINKSVNQPLQTKHLLFPIPTPEIKNNPNLTPNPGY</sequence>
<dbReference type="SUPFAM" id="SSF48452">
    <property type="entry name" value="TPR-like"/>
    <property type="match status" value="1"/>
</dbReference>
<dbReference type="Proteomes" id="UP001501772">
    <property type="component" value="Unassembled WGS sequence"/>
</dbReference>
<evidence type="ECO:0000256" key="3">
    <source>
        <dbReference type="ARBA" id="ARBA00022729"/>
    </source>
</evidence>
<dbReference type="InterPro" id="IPR033985">
    <property type="entry name" value="SusD-like_N"/>
</dbReference>
<dbReference type="Pfam" id="PF07980">
    <property type="entry name" value="SusD_RagB"/>
    <property type="match status" value="1"/>
</dbReference>
<keyword evidence="3" id="KW-0732">Signal</keyword>
<evidence type="ECO:0000259" key="7">
    <source>
        <dbReference type="Pfam" id="PF14322"/>
    </source>
</evidence>
<evidence type="ECO:0000256" key="2">
    <source>
        <dbReference type="ARBA" id="ARBA00006275"/>
    </source>
</evidence>